<organism evidence="3 4">
    <name type="scientific">Intoshia linei</name>
    <dbReference type="NCBI Taxonomy" id="1819745"/>
    <lineage>
        <taxon>Eukaryota</taxon>
        <taxon>Metazoa</taxon>
        <taxon>Spiralia</taxon>
        <taxon>Lophotrochozoa</taxon>
        <taxon>Mesozoa</taxon>
        <taxon>Orthonectida</taxon>
        <taxon>Rhopaluridae</taxon>
        <taxon>Intoshia</taxon>
    </lineage>
</organism>
<dbReference type="OrthoDB" id="6513042at2759"/>
<evidence type="ECO:0000256" key="1">
    <source>
        <dbReference type="SAM" id="SignalP"/>
    </source>
</evidence>
<evidence type="ECO:0000313" key="3">
    <source>
        <dbReference type="EMBL" id="OAF64632.1"/>
    </source>
</evidence>
<keyword evidence="4" id="KW-1185">Reference proteome</keyword>
<proteinExistence type="predicted"/>
<sequence>MPFISHQILIITFLPWNSGFGVNIGDSWEDSHCFLNLFGISYHCIGVITPFKQQVKIIKRKLANVNISVSTVDKFQGSDKDIIILSLVRCHNVLIAKNDILNDVRRLNVSITRSKVKLIIIGNLETYIK</sequence>
<reference evidence="3 4" key="1">
    <citation type="submission" date="2016-04" db="EMBL/GenBank/DDBJ databases">
        <title>The genome of Intoshia linei affirms orthonectids as highly simplified spiralians.</title>
        <authorList>
            <person name="Mikhailov K.V."/>
            <person name="Slusarev G.S."/>
            <person name="Nikitin M.A."/>
            <person name="Logacheva M.D."/>
            <person name="Penin A."/>
            <person name="Aleoshin V."/>
            <person name="Panchin Y.V."/>
        </authorList>
    </citation>
    <scope>NUCLEOTIDE SEQUENCE [LARGE SCALE GENOMIC DNA]</scope>
    <source>
        <strain evidence="3">Intl2013</strain>
        <tissue evidence="3">Whole animal</tissue>
    </source>
</reference>
<dbReference type="EMBL" id="LWCA01001709">
    <property type="protein sequence ID" value="OAF64632.1"/>
    <property type="molecule type" value="Genomic_DNA"/>
</dbReference>
<protein>
    <recommendedName>
        <fullName evidence="2">DNA2/NAM7 helicase-like C-terminal domain-containing protein</fullName>
    </recommendedName>
</protein>
<feature type="chain" id="PRO_5008056694" description="DNA2/NAM7 helicase-like C-terminal domain-containing protein" evidence="1">
    <location>
        <begin position="22"/>
        <end position="129"/>
    </location>
</feature>
<dbReference type="SUPFAM" id="SSF52540">
    <property type="entry name" value="P-loop containing nucleoside triphosphate hydrolases"/>
    <property type="match status" value="1"/>
</dbReference>
<evidence type="ECO:0000313" key="4">
    <source>
        <dbReference type="Proteomes" id="UP000078046"/>
    </source>
</evidence>
<dbReference type="InterPro" id="IPR047187">
    <property type="entry name" value="SF1_C_Upf1"/>
</dbReference>
<evidence type="ECO:0000259" key="2">
    <source>
        <dbReference type="Pfam" id="PF13087"/>
    </source>
</evidence>
<dbReference type="InterPro" id="IPR027417">
    <property type="entry name" value="P-loop_NTPase"/>
</dbReference>
<dbReference type="InterPro" id="IPR041679">
    <property type="entry name" value="DNA2/NAM7-like_C"/>
</dbReference>
<dbReference type="PANTHER" id="PTHR10887:SF495">
    <property type="entry name" value="HELICASE SENATAXIN ISOFORM X1-RELATED"/>
    <property type="match status" value="1"/>
</dbReference>
<dbReference type="InterPro" id="IPR045055">
    <property type="entry name" value="DNA2/NAM7-like"/>
</dbReference>
<dbReference type="CDD" id="cd18808">
    <property type="entry name" value="SF1_C_Upf1"/>
    <property type="match status" value="1"/>
</dbReference>
<dbReference type="Gene3D" id="3.40.50.300">
    <property type="entry name" value="P-loop containing nucleotide triphosphate hydrolases"/>
    <property type="match status" value="1"/>
</dbReference>
<dbReference type="PANTHER" id="PTHR10887">
    <property type="entry name" value="DNA2/NAM7 HELICASE FAMILY"/>
    <property type="match status" value="1"/>
</dbReference>
<name>A0A177ASX3_9BILA</name>
<dbReference type="AlphaFoldDB" id="A0A177ASX3"/>
<accession>A0A177ASX3</accession>
<feature type="domain" description="DNA2/NAM7 helicase-like C-terminal" evidence="2">
    <location>
        <begin position="43"/>
        <end position="124"/>
    </location>
</feature>
<dbReference type="Pfam" id="PF13087">
    <property type="entry name" value="AAA_12"/>
    <property type="match status" value="1"/>
</dbReference>
<feature type="signal peptide" evidence="1">
    <location>
        <begin position="1"/>
        <end position="21"/>
    </location>
</feature>
<gene>
    <name evidence="3" type="ORF">A3Q56_07643</name>
</gene>
<dbReference type="Proteomes" id="UP000078046">
    <property type="component" value="Unassembled WGS sequence"/>
</dbReference>
<comment type="caution">
    <text evidence="3">The sequence shown here is derived from an EMBL/GenBank/DDBJ whole genome shotgun (WGS) entry which is preliminary data.</text>
</comment>
<keyword evidence="1" id="KW-0732">Signal</keyword>